<dbReference type="AlphaFoldDB" id="A0A7R7MUA7"/>
<dbReference type="PANTHER" id="PTHR43615:SF1">
    <property type="entry name" value="PPDK_N DOMAIN-CONTAINING PROTEIN"/>
    <property type="match status" value="1"/>
</dbReference>
<dbReference type="SUPFAM" id="SSF51735">
    <property type="entry name" value="NAD(P)-binding Rossmann-fold domains"/>
    <property type="match status" value="1"/>
</dbReference>
<sequence length="719" mass="76145">MHILVTDATGALGRLVAGQLIAAGHTVTGIAELPHPCLDRNVEFVCASLRDRVLRELTDEADAVIHLAPIDPTAPGSAGMDGLARVTDAAARAGSRLVFVSQAAGRPELYRPAEDLVSSSWGPTAVIRIAPPVGRQLDWMVCRTVATLLRSKVSAQPMRVLHLDDLMRFLVLAMDTDRTGVVDLASPDTVNMVTAWRVLRAADPRIRPHRVRSWAQLTPEFDVAAAQEDWMFSYGWHALDAVADTARGLVGRRLDTAGAINQGGQLALPVEVLPQSRRPAGDDVRTAAPEGLEGEFDDQIDSRFPVFSGAALAEALPGPLTPITLDVQLSGLRAASRVLGQALALGGVADAEWGSRAIAVFGHRAYVGVSVNMVAASQLPGWDQDAVARNALVDQPQVGDPLPFGEPAWTAGALGSVAKAVAAGRSVALLRHLRADTRAYCAAAEAEHLDAAQLALLPEAALEVRLRLLRDRIHQGWILNALWLIDTGVTAAALPRSQAGRSVPGISMITDSGLVAAETAELASALRADPPLRALAAEGNLASIRALSPKTAAIVDAVVARIGHRGPGEAELASKTFADDPTMLLTAAAGAAPPEPTPATLAERLTANARGSRELAHDTTMRFTHELRMTLRALGSLRVEADLIDAVDDMYYLTCNELVTMPGDARLRIKRRRTERERLQAQFPPDVIDGAWAPVPHSPDDSGAGTTAEDGSAEQLAQG</sequence>
<evidence type="ECO:0000256" key="1">
    <source>
        <dbReference type="SAM" id="MobiDB-lite"/>
    </source>
</evidence>
<evidence type="ECO:0000313" key="4">
    <source>
        <dbReference type="Proteomes" id="UP000595205"/>
    </source>
</evidence>
<evidence type="ECO:0000313" key="3">
    <source>
        <dbReference type="EMBL" id="BCO99998.1"/>
    </source>
</evidence>
<accession>A0A7R7MUA7</accession>
<dbReference type="Gene3D" id="3.40.50.720">
    <property type="entry name" value="NAD(P)-binding Rossmann-like Domain"/>
    <property type="match status" value="1"/>
</dbReference>
<dbReference type="EMBL" id="AP024255">
    <property type="protein sequence ID" value="BCO99998.1"/>
    <property type="molecule type" value="Genomic_DNA"/>
</dbReference>
<gene>
    <name evidence="3" type="ORF">MINTM018_27680</name>
</gene>
<evidence type="ECO:0000259" key="2">
    <source>
        <dbReference type="Pfam" id="PF01370"/>
    </source>
</evidence>
<proteinExistence type="predicted"/>
<dbReference type="InterPro" id="IPR051549">
    <property type="entry name" value="PEP_Utilizing_Enz"/>
</dbReference>
<dbReference type="Pfam" id="PF01370">
    <property type="entry name" value="Epimerase"/>
    <property type="match status" value="1"/>
</dbReference>
<dbReference type="OMA" id="TMRFTHE"/>
<feature type="domain" description="NAD-dependent epimerase/dehydratase" evidence="2">
    <location>
        <begin position="3"/>
        <end position="101"/>
    </location>
</feature>
<dbReference type="NCBIfam" id="NF008972">
    <property type="entry name" value="PRK12320.1"/>
    <property type="match status" value="1"/>
</dbReference>
<reference evidence="3 4" key="1">
    <citation type="submission" date="2020-12" db="EMBL/GenBank/DDBJ databases">
        <title>Genome sequence of clinical Mycobacterium intracellulare strains.</title>
        <authorList>
            <person name="Tateishi Y."/>
            <person name="Matsumoto S."/>
            <person name="Fukushima Y."/>
            <person name="Nakajima C."/>
            <person name="Suzuki Y."/>
        </authorList>
    </citation>
    <scope>NUCLEOTIDE SEQUENCE [LARGE SCALE GENOMIC DNA]</scope>
    <source>
        <strain evidence="3 4">M018</strain>
    </source>
</reference>
<dbReference type="InterPro" id="IPR001509">
    <property type="entry name" value="Epimerase_deHydtase"/>
</dbReference>
<dbReference type="PANTHER" id="PTHR43615">
    <property type="entry name" value="PHOSPHOENOLPYRUVATE SYNTHASE-RELATED"/>
    <property type="match status" value="1"/>
</dbReference>
<protein>
    <recommendedName>
        <fullName evidence="2">NAD-dependent epimerase/dehydratase domain-containing protein</fullName>
    </recommendedName>
</protein>
<name>A0A7R7MUA7_MYCIT</name>
<dbReference type="InterPro" id="IPR036291">
    <property type="entry name" value="NAD(P)-bd_dom_sf"/>
</dbReference>
<organism evidence="3 4">
    <name type="scientific">Mycobacterium intracellulare</name>
    <dbReference type="NCBI Taxonomy" id="1767"/>
    <lineage>
        <taxon>Bacteria</taxon>
        <taxon>Bacillati</taxon>
        <taxon>Actinomycetota</taxon>
        <taxon>Actinomycetes</taxon>
        <taxon>Mycobacteriales</taxon>
        <taxon>Mycobacteriaceae</taxon>
        <taxon>Mycobacterium</taxon>
        <taxon>Mycobacterium avium complex (MAC)</taxon>
    </lineage>
</organism>
<dbReference type="Proteomes" id="UP000595205">
    <property type="component" value="Chromosome"/>
</dbReference>
<dbReference type="RefSeq" id="WP_009953029.1">
    <property type="nucleotide sequence ID" value="NZ_AP024244.1"/>
</dbReference>
<feature type="region of interest" description="Disordered" evidence="1">
    <location>
        <begin position="680"/>
        <end position="719"/>
    </location>
</feature>